<dbReference type="EMBL" id="LVLJ01000219">
    <property type="protein sequence ID" value="OAE35236.1"/>
    <property type="molecule type" value="Genomic_DNA"/>
</dbReference>
<dbReference type="PANTHER" id="PTHR43178">
    <property type="entry name" value="DIHYDROLIPOAMIDE ACETYLTRANSFERASE COMPONENT OF PYRUVATE DEHYDROGENASE COMPLEX"/>
    <property type="match status" value="1"/>
</dbReference>
<gene>
    <name evidence="14" type="ORF">AXG93_1162s1120</name>
    <name evidence="13" type="ORF">Mp_5g07440</name>
</gene>
<feature type="domain" description="Peripheral subunit-binding (PSBD)" evidence="12">
    <location>
        <begin position="227"/>
        <end position="264"/>
    </location>
</feature>
<evidence type="ECO:0000256" key="6">
    <source>
        <dbReference type="ARBA" id="ARBA00022946"/>
    </source>
</evidence>
<dbReference type="InterPro" id="IPR023213">
    <property type="entry name" value="CAT-like_dom_sf"/>
</dbReference>
<dbReference type="Proteomes" id="UP000077202">
    <property type="component" value="Unassembled WGS sequence"/>
</dbReference>
<evidence type="ECO:0000256" key="7">
    <source>
        <dbReference type="ARBA" id="ARBA00023128"/>
    </source>
</evidence>
<evidence type="ECO:0000256" key="9">
    <source>
        <dbReference type="RuleBase" id="RU003423"/>
    </source>
</evidence>
<keyword evidence="4 9" id="KW-0808">Transferase</keyword>
<comment type="cofactor">
    <cofactor evidence="1 9">
        <name>(R)-lipoate</name>
        <dbReference type="ChEBI" id="CHEBI:83088"/>
    </cofactor>
</comment>
<keyword evidence="15" id="KW-1185">Reference proteome</keyword>
<evidence type="ECO:0000256" key="10">
    <source>
        <dbReference type="SAM" id="MobiDB-lite"/>
    </source>
</evidence>
<dbReference type="PANTHER" id="PTHR43178:SF14">
    <property type="entry name" value="LIPOAMIDE ACYLTRANSFERASE COMPONENT OF BRANCHED-CHAIN ALPHA-KETO ACID DEHYDROGENASE COMPLEX, MITOCHONDRIAL"/>
    <property type="match status" value="1"/>
</dbReference>
<dbReference type="PROSITE" id="PS00189">
    <property type="entry name" value="LIPOYL"/>
    <property type="match status" value="1"/>
</dbReference>
<dbReference type="InterPro" id="IPR001078">
    <property type="entry name" value="2-oxoacid_DH_actylTfrase"/>
</dbReference>
<evidence type="ECO:0000313" key="13">
    <source>
        <dbReference type="EMBL" id="BBN10906.1"/>
    </source>
</evidence>
<dbReference type="InterPro" id="IPR003016">
    <property type="entry name" value="2-oxoA_DH_lipoyl-BS"/>
</dbReference>
<dbReference type="InterPro" id="IPR050743">
    <property type="entry name" value="2-oxoacid_DH_E2_comp"/>
</dbReference>
<protein>
    <recommendedName>
        <fullName evidence="9">Dihydrolipoamide acetyltransferase component of pyruvate dehydrogenase complex</fullName>
        <ecNumber evidence="9">2.3.1.-</ecNumber>
    </recommendedName>
</protein>
<reference evidence="14 15" key="1">
    <citation type="submission" date="2016-03" db="EMBL/GenBank/DDBJ databases">
        <title>Mechanisms controlling the formation of the plant cell surface in tip-growing cells are functionally conserved among land plants.</title>
        <authorList>
            <person name="Honkanen S."/>
            <person name="Jones V.A."/>
            <person name="Morieri G."/>
            <person name="Champion C."/>
            <person name="Hetherington A.J."/>
            <person name="Kelly S."/>
            <person name="Saint-Marcoux D."/>
            <person name="Proust H."/>
            <person name="Prescott H."/>
            <person name="Dolan L."/>
        </authorList>
    </citation>
    <scope>NUCLEOTIDE SEQUENCE [LARGE SCALE GENOMIC DNA]</scope>
    <source>
        <strain evidence="15">cv. Tak-1 and cv. Tak-2</strain>
        <tissue evidence="14">Whole gametophyte</tissue>
    </source>
</reference>
<proteinExistence type="inferred from homology"/>
<feature type="compositionally biased region" description="Low complexity" evidence="10">
    <location>
        <begin position="206"/>
        <end position="218"/>
    </location>
</feature>
<dbReference type="InterPro" id="IPR011053">
    <property type="entry name" value="Single_hybrid_motif"/>
</dbReference>
<reference evidence="16" key="3">
    <citation type="journal article" date="2020" name="Curr. Biol.">
        <title>Chromatin organization in early land plants reveals an ancestral association between H3K27me3, transposons, and constitutive heterochromatin.</title>
        <authorList>
            <person name="Montgomery S.A."/>
            <person name="Tanizawa Y."/>
            <person name="Galik B."/>
            <person name="Wang N."/>
            <person name="Ito T."/>
            <person name="Mochizuki T."/>
            <person name="Akimcheva S."/>
            <person name="Bowman J.L."/>
            <person name="Cognat V."/>
            <person name="Marechal-Drouard L."/>
            <person name="Ekker H."/>
            <person name="Hong S.F."/>
            <person name="Kohchi T."/>
            <person name="Lin S.S."/>
            <person name="Liu L.D."/>
            <person name="Nakamura Y."/>
            <person name="Valeeva L.R."/>
            <person name="Shakirov E.V."/>
            <person name="Shippen D.E."/>
            <person name="Wei W.L."/>
            <person name="Yagura M."/>
            <person name="Yamaoka S."/>
            <person name="Yamato K.T."/>
            <person name="Liu C."/>
            <person name="Berger F."/>
        </authorList>
    </citation>
    <scope>NUCLEOTIDE SEQUENCE [LARGE SCALE GENOMIC DNA]</scope>
    <source>
        <strain evidence="16">Tak-1</strain>
    </source>
</reference>
<keyword evidence="7" id="KW-0496">Mitochondrion</keyword>
<dbReference type="SUPFAM" id="SSF47005">
    <property type="entry name" value="Peripheral subunit-binding domain of 2-oxo acid dehydrogenase complex"/>
    <property type="match status" value="1"/>
</dbReference>
<accession>A0A176WSG2</accession>
<dbReference type="Pfam" id="PF00364">
    <property type="entry name" value="Biotin_lipoyl"/>
    <property type="match status" value="1"/>
</dbReference>
<dbReference type="Pfam" id="PF00198">
    <property type="entry name" value="2-oxoacid_dh"/>
    <property type="match status" value="1"/>
</dbReference>
<dbReference type="AlphaFoldDB" id="A0A176WSG2"/>
<comment type="similarity">
    <text evidence="3 9">Belongs to the 2-oxoacid dehydrogenase family.</text>
</comment>
<keyword evidence="6" id="KW-0809">Transit peptide</keyword>
<comment type="subcellular location">
    <subcellularLocation>
        <location evidence="2">Mitochondrion matrix</location>
    </subcellularLocation>
</comment>
<dbReference type="InterPro" id="IPR004167">
    <property type="entry name" value="PSBD"/>
</dbReference>
<feature type="domain" description="Lipoyl-binding" evidence="11">
    <location>
        <begin position="109"/>
        <end position="186"/>
    </location>
</feature>
<dbReference type="Proteomes" id="UP001162541">
    <property type="component" value="Chromosome 5"/>
</dbReference>
<dbReference type="FunFam" id="2.40.50.100:FF:000013">
    <property type="entry name" value="Dihydrolipoamide acetyltransferase component of pyruvate dehydrogenase complex"/>
    <property type="match status" value="1"/>
</dbReference>
<feature type="compositionally biased region" description="Low complexity" evidence="10">
    <location>
        <begin position="267"/>
        <end position="280"/>
    </location>
</feature>
<evidence type="ECO:0000313" key="16">
    <source>
        <dbReference type="Proteomes" id="UP001162541"/>
    </source>
</evidence>
<evidence type="ECO:0000256" key="8">
    <source>
        <dbReference type="ARBA" id="ARBA00023315"/>
    </source>
</evidence>
<dbReference type="EMBL" id="AP019870">
    <property type="protein sequence ID" value="BBN10906.1"/>
    <property type="molecule type" value="Genomic_DNA"/>
</dbReference>
<dbReference type="GO" id="GO:0005759">
    <property type="term" value="C:mitochondrial matrix"/>
    <property type="evidence" value="ECO:0007669"/>
    <property type="project" value="UniProtKB-SubCell"/>
</dbReference>
<reference evidence="13" key="2">
    <citation type="journal article" date="2019" name="Curr. Biol.">
        <title>Chromatin organization in early land plants reveals an ancestral association between H3K27me3, transposons, and constitutive heterochromatin.</title>
        <authorList>
            <person name="Montgomery S.A."/>
            <person name="Tanizawa Y."/>
            <person name="Galik B."/>
            <person name="Wang N."/>
            <person name="Ito T."/>
            <person name="Mochizuki T."/>
            <person name="Akimcheva S."/>
            <person name="Bowman J."/>
            <person name="Cognat V."/>
            <person name="Drouard L."/>
            <person name="Ekker H."/>
            <person name="Houng S."/>
            <person name="Kohchi T."/>
            <person name="Lin S."/>
            <person name="Liu L.D."/>
            <person name="Nakamura Y."/>
            <person name="Valeeva L.R."/>
            <person name="Shakirov E.V."/>
            <person name="Shippen D.E."/>
            <person name="Wei W."/>
            <person name="Yagura M."/>
            <person name="Yamaoka S."/>
            <person name="Yamato K.T."/>
            <person name="Liu C."/>
            <person name="Berger F."/>
        </authorList>
    </citation>
    <scope>NUCLEOTIDE SEQUENCE [LARGE SCALE GENOMIC DNA]</scope>
    <source>
        <strain evidence="13">Tak-1</strain>
    </source>
</reference>
<dbReference type="EC" id="2.3.1.-" evidence="9"/>
<dbReference type="Pfam" id="PF02817">
    <property type="entry name" value="E3_binding"/>
    <property type="match status" value="1"/>
</dbReference>
<evidence type="ECO:0000256" key="1">
    <source>
        <dbReference type="ARBA" id="ARBA00001938"/>
    </source>
</evidence>
<sequence>MRKVTLLRALHYSFARRWTAIGELPFGAGRSGLCTSSGLGFEPVVHDDNNYDSSDSSTYSDNYVTRSKLSVRSGRARGETFILASTLNSGSAQPRRKYSSLPELKLDVGGIIPVPLAQTGEGIADCELLRWFVQEGDEVDEFQPLCEVQSDKASVEITSRYKGKVNRVLYIPGDIVKVGETLLELLVDGDHSLATPVGREEKFESEPTASDSTSSSPGSGYGQKEVHATPAVRQLAKAYRIDLSATIGTGKDGRILKEDILRAALYSSSPETASRSSRGSEGSIVQSEYSSDSESDVETGEIPVDNVSTGVKPFVEDYLQEDQIIPIRGFRRIMAKTMAAAVAVPHLHYTEDIEMNSIVQLKKSLKDMPLEKGVKLTYLPFLIKALSLALLKYPIMNSTVNQEVTEIHVHSSHNIGVGMATSSGLVVPNIKNVQRLSIMQIAEELSRLTQLAATNKLSNEDVTGGTITVSNFGSIGGKYGSPVISVPEVAIVAIGKMQTLPRYNTDGTLYPASIMGVTWGADHRVIDGATVASFCNQWKVLIEQPGRFLLNLR</sequence>
<dbReference type="InterPro" id="IPR000089">
    <property type="entry name" value="Biotin_lipoyl"/>
</dbReference>
<evidence type="ECO:0000313" key="14">
    <source>
        <dbReference type="EMBL" id="OAE35236.1"/>
    </source>
</evidence>
<feature type="region of interest" description="Disordered" evidence="10">
    <location>
        <begin position="267"/>
        <end position="303"/>
    </location>
</feature>
<evidence type="ECO:0000256" key="3">
    <source>
        <dbReference type="ARBA" id="ARBA00007317"/>
    </source>
</evidence>
<keyword evidence="8 9" id="KW-0012">Acyltransferase</keyword>
<dbReference type="SUPFAM" id="SSF51230">
    <property type="entry name" value="Single hybrid motif"/>
    <property type="match status" value="1"/>
</dbReference>
<dbReference type="PROSITE" id="PS50968">
    <property type="entry name" value="BIOTINYL_LIPOYL"/>
    <property type="match status" value="1"/>
</dbReference>
<evidence type="ECO:0000256" key="2">
    <source>
        <dbReference type="ARBA" id="ARBA00004305"/>
    </source>
</evidence>
<dbReference type="SUPFAM" id="SSF52777">
    <property type="entry name" value="CoA-dependent acyltransferases"/>
    <property type="match status" value="1"/>
</dbReference>
<evidence type="ECO:0000256" key="4">
    <source>
        <dbReference type="ARBA" id="ARBA00022679"/>
    </source>
</evidence>
<dbReference type="GO" id="GO:0016407">
    <property type="term" value="F:acetyltransferase activity"/>
    <property type="evidence" value="ECO:0007669"/>
    <property type="project" value="TreeGrafter"/>
</dbReference>
<feature type="region of interest" description="Disordered" evidence="10">
    <location>
        <begin position="196"/>
        <end position="227"/>
    </location>
</feature>
<organism evidence="14 15">
    <name type="scientific">Marchantia polymorpha subsp. ruderalis</name>
    <dbReference type="NCBI Taxonomy" id="1480154"/>
    <lineage>
        <taxon>Eukaryota</taxon>
        <taxon>Viridiplantae</taxon>
        <taxon>Streptophyta</taxon>
        <taxon>Embryophyta</taxon>
        <taxon>Marchantiophyta</taxon>
        <taxon>Marchantiopsida</taxon>
        <taxon>Marchantiidae</taxon>
        <taxon>Marchantiales</taxon>
        <taxon>Marchantiaceae</taxon>
        <taxon>Marchantia</taxon>
    </lineage>
</organism>
<evidence type="ECO:0000313" key="15">
    <source>
        <dbReference type="Proteomes" id="UP000077202"/>
    </source>
</evidence>
<name>A0A176WSG2_MARPO</name>
<dbReference type="Gene3D" id="2.40.50.100">
    <property type="match status" value="1"/>
</dbReference>
<evidence type="ECO:0000259" key="11">
    <source>
        <dbReference type="PROSITE" id="PS50968"/>
    </source>
</evidence>
<dbReference type="Gene3D" id="3.30.559.10">
    <property type="entry name" value="Chloramphenicol acetyltransferase-like domain"/>
    <property type="match status" value="1"/>
</dbReference>
<evidence type="ECO:0000256" key="5">
    <source>
        <dbReference type="ARBA" id="ARBA00022823"/>
    </source>
</evidence>
<dbReference type="FunFam" id="3.30.559.10:FF:000027">
    <property type="entry name" value="Dihydrolipoamide acetyltransferase component of pyruvate dehydrogenase complex"/>
    <property type="match status" value="1"/>
</dbReference>
<dbReference type="CDD" id="cd06849">
    <property type="entry name" value="lipoyl_domain"/>
    <property type="match status" value="1"/>
</dbReference>
<dbReference type="GO" id="GO:0031405">
    <property type="term" value="F:lipoic acid binding"/>
    <property type="evidence" value="ECO:0007669"/>
    <property type="project" value="TreeGrafter"/>
</dbReference>
<dbReference type="PROSITE" id="PS51826">
    <property type="entry name" value="PSBD"/>
    <property type="match status" value="1"/>
</dbReference>
<dbReference type="InterPro" id="IPR036625">
    <property type="entry name" value="E3-bd_dom_sf"/>
</dbReference>
<evidence type="ECO:0000259" key="12">
    <source>
        <dbReference type="PROSITE" id="PS51826"/>
    </source>
</evidence>
<dbReference type="Gene3D" id="4.10.320.10">
    <property type="entry name" value="E3-binding domain"/>
    <property type="match status" value="1"/>
</dbReference>
<keyword evidence="5 9" id="KW-0450">Lipoyl</keyword>